<dbReference type="AlphaFoldDB" id="M1W3M0"/>
<feature type="region of interest" description="Disordered" evidence="1">
    <location>
        <begin position="12"/>
        <end position="44"/>
    </location>
</feature>
<gene>
    <name evidence="2" type="ORF">CPUR_02292</name>
</gene>
<name>M1W3M0_CLAP2</name>
<organism evidence="2 3">
    <name type="scientific">Claviceps purpurea (strain 20.1)</name>
    <name type="common">Ergot fungus</name>
    <name type="synonym">Sphacelia segetum</name>
    <dbReference type="NCBI Taxonomy" id="1111077"/>
    <lineage>
        <taxon>Eukaryota</taxon>
        <taxon>Fungi</taxon>
        <taxon>Dikarya</taxon>
        <taxon>Ascomycota</taxon>
        <taxon>Pezizomycotina</taxon>
        <taxon>Sordariomycetes</taxon>
        <taxon>Hypocreomycetidae</taxon>
        <taxon>Hypocreales</taxon>
        <taxon>Clavicipitaceae</taxon>
        <taxon>Claviceps</taxon>
    </lineage>
</organism>
<dbReference type="Proteomes" id="UP000016801">
    <property type="component" value="Unassembled WGS sequence"/>
</dbReference>
<comment type="caution">
    <text evidence="2">The sequence shown here is derived from an EMBL/GenBank/DDBJ whole genome shotgun (WGS) entry which is preliminary data.</text>
</comment>
<reference evidence="2 3" key="1">
    <citation type="journal article" date="2013" name="PLoS Genet.">
        <title>Plant-symbiotic fungi as chemical engineers: Multi-genome analysis of the Clavicipitaceae reveals dynamics of alkaloid loci.</title>
        <authorList>
            <person name="Schardl C.L."/>
            <person name="Young C.A."/>
            <person name="Hesse U."/>
            <person name="Amyotte S.G."/>
            <person name="Andreeva K."/>
            <person name="Calie P.J."/>
            <person name="Fleetwood D.J."/>
            <person name="Haws D.C."/>
            <person name="Moore N."/>
            <person name="Oeser B."/>
            <person name="Panaccione D.G."/>
            <person name="Schweri K.K."/>
            <person name="Voisey C.R."/>
            <person name="Farman M.L."/>
            <person name="Jaromczyk J.W."/>
            <person name="Roe B.A."/>
            <person name="O'Sullivan D.M."/>
            <person name="Scott B."/>
            <person name="Tudzynski P."/>
            <person name="An Z."/>
            <person name="Arnaoudova E.G."/>
            <person name="Bullock C.T."/>
            <person name="Charlton N.D."/>
            <person name="Chen L."/>
            <person name="Cox M."/>
            <person name="Dinkins R.D."/>
            <person name="Florea S."/>
            <person name="Glenn A.E."/>
            <person name="Gordon A."/>
            <person name="Gueldener U."/>
            <person name="Harris D.R."/>
            <person name="Hollin W."/>
            <person name="Jaromczyk J."/>
            <person name="Johnson R.D."/>
            <person name="Khan A.K."/>
            <person name="Leistner E."/>
            <person name="Leuchtmann A."/>
            <person name="Li C."/>
            <person name="Liu J."/>
            <person name="Liu J."/>
            <person name="Liu M."/>
            <person name="Mace W."/>
            <person name="Machado C."/>
            <person name="Nagabhyru P."/>
            <person name="Pan J."/>
            <person name="Schmid J."/>
            <person name="Sugawara K."/>
            <person name="Steiner U."/>
            <person name="Takach J.E."/>
            <person name="Tanaka E."/>
            <person name="Webb J.S."/>
            <person name="Wilson E.V."/>
            <person name="Wiseman J.L."/>
            <person name="Yoshida R."/>
            <person name="Zeng Z."/>
        </authorList>
    </citation>
    <scope>NUCLEOTIDE SEQUENCE [LARGE SCALE GENOMIC DNA]</scope>
    <source>
        <strain evidence="2 3">20.1</strain>
    </source>
</reference>
<accession>M1W3M0</accession>
<evidence type="ECO:0000256" key="1">
    <source>
        <dbReference type="SAM" id="MobiDB-lite"/>
    </source>
</evidence>
<keyword evidence="3" id="KW-1185">Reference proteome</keyword>
<protein>
    <submittedName>
        <fullName evidence="2">Uncharacterized protein</fullName>
    </submittedName>
</protein>
<dbReference type="EMBL" id="CAGA01000009">
    <property type="protein sequence ID" value="CCE28605.1"/>
    <property type="molecule type" value="Genomic_DNA"/>
</dbReference>
<dbReference type="HOGENOM" id="CLU_3224503_0_0_1"/>
<proteinExistence type="predicted"/>
<feature type="compositionally biased region" description="Polar residues" evidence="1">
    <location>
        <begin position="35"/>
        <end position="44"/>
    </location>
</feature>
<sequence length="44" mass="4609">MAGATGRCLSCQARSDRLSSPNESSKLHMALDEGQLSTRASALT</sequence>
<dbReference type="VEuPathDB" id="FungiDB:CPUR_02292"/>
<evidence type="ECO:0000313" key="2">
    <source>
        <dbReference type="EMBL" id="CCE28605.1"/>
    </source>
</evidence>
<evidence type="ECO:0000313" key="3">
    <source>
        <dbReference type="Proteomes" id="UP000016801"/>
    </source>
</evidence>